<dbReference type="PANTHER" id="PTHR32108:SF9">
    <property type="entry name" value="REVERSE TRANSCRIPTASE RNASE H-LIKE DOMAIN-CONTAINING PROTEIN"/>
    <property type="match status" value="1"/>
</dbReference>
<dbReference type="PANTHER" id="PTHR32108">
    <property type="entry name" value="DNA-DIRECTED RNA POLYMERASE SUBUNIT ALPHA"/>
    <property type="match status" value="1"/>
</dbReference>
<evidence type="ECO:0000259" key="2">
    <source>
        <dbReference type="Pfam" id="PF03732"/>
    </source>
</evidence>
<feature type="domain" description="Retrotransposon gag" evidence="2">
    <location>
        <begin position="47"/>
        <end position="117"/>
    </location>
</feature>
<name>A0AAD6RJP4_9ROSI</name>
<dbReference type="EMBL" id="JAQIZT010000001">
    <property type="protein sequence ID" value="KAJ7010290.1"/>
    <property type="molecule type" value="Genomic_DNA"/>
</dbReference>
<comment type="caution">
    <text evidence="3">The sequence shown here is derived from an EMBL/GenBank/DDBJ whole genome shotgun (WGS) entry which is preliminary data.</text>
</comment>
<feature type="region of interest" description="Disordered" evidence="1">
    <location>
        <begin position="217"/>
        <end position="243"/>
    </location>
</feature>
<dbReference type="AlphaFoldDB" id="A0AAD6RJP4"/>
<dbReference type="Pfam" id="PF03732">
    <property type="entry name" value="Retrotrans_gag"/>
    <property type="match status" value="1"/>
</dbReference>
<dbReference type="InterPro" id="IPR005162">
    <property type="entry name" value="Retrotrans_gag_dom"/>
</dbReference>
<proteinExistence type="predicted"/>
<reference evidence="3 4" key="1">
    <citation type="journal article" date="2023" name="Mol. Ecol. Resour.">
        <title>Chromosome-level genome assembly of a triploid poplar Populus alba 'Berolinensis'.</title>
        <authorList>
            <person name="Chen S."/>
            <person name="Yu Y."/>
            <person name="Wang X."/>
            <person name="Wang S."/>
            <person name="Zhang T."/>
            <person name="Zhou Y."/>
            <person name="He R."/>
            <person name="Meng N."/>
            <person name="Wang Y."/>
            <person name="Liu W."/>
            <person name="Liu Z."/>
            <person name="Liu J."/>
            <person name="Guo Q."/>
            <person name="Huang H."/>
            <person name="Sederoff R.R."/>
            <person name="Wang G."/>
            <person name="Qu G."/>
            <person name="Chen S."/>
        </authorList>
    </citation>
    <scope>NUCLEOTIDE SEQUENCE [LARGE SCALE GENOMIC DNA]</scope>
    <source>
        <strain evidence="3">SC-2020</strain>
    </source>
</reference>
<protein>
    <recommendedName>
        <fullName evidence="2">Retrotransposon gag domain-containing protein</fullName>
    </recommendedName>
</protein>
<gene>
    <name evidence="3" type="ORF">NC653_000894</name>
</gene>
<evidence type="ECO:0000256" key="1">
    <source>
        <dbReference type="SAM" id="MobiDB-lite"/>
    </source>
</evidence>
<evidence type="ECO:0000313" key="4">
    <source>
        <dbReference type="Proteomes" id="UP001164929"/>
    </source>
</evidence>
<accession>A0AAD6RJP4</accession>
<dbReference type="Proteomes" id="UP001164929">
    <property type="component" value="Chromosome 1"/>
</dbReference>
<organism evidence="3 4">
    <name type="scientific">Populus alba x Populus x berolinensis</name>
    <dbReference type="NCBI Taxonomy" id="444605"/>
    <lineage>
        <taxon>Eukaryota</taxon>
        <taxon>Viridiplantae</taxon>
        <taxon>Streptophyta</taxon>
        <taxon>Embryophyta</taxon>
        <taxon>Tracheophyta</taxon>
        <taxon>Spermatophyta</taxon>
        <taxon>Magnoliopsida</taxon>
        <taxon>eudicotyledons</taxon>
        <taxon>Gunneridae</taxon>
        <taxon>Pentapetalae</taxon>
        <taxon>rosids</taxon>
        <taxon>fabids</taxon>
        <taxon>Malpighiales</taxon>
        <taxon>Salicaceae</taxon>
        <taxon>Saliceae</taxon>
        <taxon>Populus</taxon>
    </lineage>
</organism>
<evidence type="ECO:0000313" key="3">
    <source>
        <dbReference type="EMBL" id="KAJ7010290.1"/>
    </source>
</evidence>
<keyword evidence="4" id="KW-1185">Reference proteome</keyword>
<sequence>MDLTNEDPHDFKFSNHEGDDKWTALEERLRAIKGNDLFDPIRAAKDSLTGSALSWYMRLDNIRIKKWTDLADAFLKQYKFNLEIAPDRTSLTTMEKGTQESVRVYAQRWRDQAINVQPPLIETEMVTLFANTFRAPYYEHLMGSSAQHFYDVVRIVERIEQGIRSGRIAEPIEKRGFIGKKKENEVNNLERRSKNYQIPTPQVTSINFAKTPIPNQPNQIKFPVNNQSNYQRKDNQPSEEQLPPLPITLKELYAKLLSIGQIAPLPVPPMQPPFPTWYNPEVICEYHAGHAGHSIEACFAFKRKVLQLIKVGWITFEDSPNKNSNPLPKHVASRGGVNNLEIGSKERVLKMVSGPKICGTGQKDSGSTRRFGSGPAQTKGATLSRLVNRGVKIEMSSIIIKVSFMDMWKGKKRGVQNIEDVYIKQLYGSRIKFIYQRWLEAALMRVLTLQIAI</sequence>
<feature type="compositionally biased region" description="Polar residues" evidence="1">
    <location>
        <begin position="217"/>
        <end position="230"/>
    </location>
</feature>